<keyword evidence="6" id="KW-0964">Secreted</keyword>
<keyword evidence="7" id="KW-0479">Metal-binding</keyword>
<dbReference type="Pfam" id="PF07731">
    <property type="entry name" value="Cu-oxidase_2"/>
    <property type="match status" value="1"/>
</dbReference>
<comment type="cofactor">
    <cofactor evidence="2">
        <name>Cu cation</name>
        <dbReference type="ChEBI" id="CHEBI:23378"/>
    </cofactor>
</comment>
<dbReference type="PANTHER" id="PTHR11709">
    <property type="entry name" value="MULTI-COPPER OXIDASE"/>
    <property type="match status" value="1"/>
</dbReference>
<feature type="signal peptide" evidence="13">
    <location>
        <begin position="1"/>
        <end position="24"/>
    </location>
</feature>
<keyword evidence="8" id="KW-0560">Oxidoreductase</keyword>
<evidence type="ECO:0000256" key="5">
    <source>
        <dbReference type="ARBA" id="ARBA00012297"/>
    </source>
</evidence>
<evidence type="ECO:0000259" key="16">
    <source>
        <dbReference type="Pfam" id="PF07732"/>
    </source>
</evidence>
<evidence type="ECO:0000256" key="1">
    <source>
        <dbReference type="ARBA" id="ARBA00000349"/>
    </source>
</evidence>
<dbReference type="PANTHER" id="PTHR11709:SF511">
    <property type="entry name" value="LACCASE"/>
    <property type="match status" value="1"/>
</dbReference>
<dbReference type="PROSITE" id="PS00080">
    <property type="entry name" value="MULTICOPPER_OXIDASE2"/>
    <property type="match status" value="1"/>
</dbReference>
<dbReference type="InterPro" id="IPR008972">
    <property type="entry name" value="Cupredoxin"/>
</dbReference>
<dbReference type="FunFam" id="2.60.40.420:FF:000045">
    <property type="entry name" value="Laccase 2"/>
    <property type="match status" value="1"/>
</dbReference>
<comment type="catalytic activity">
    <reaction evidence="1">
        <text>4 hydroquinone + O2 = 4 benzosemiquinone + 2 H2O</text>
        <dbReference type="Rhea" id="RHEA:11276"/>
        <dbReference type="ChEBI" id="CHEBI:15377"/>
        <dbReference type="ChEBI" id="CHEBI:15379"/>
        <dbReference type="ChEBI" id="CHEBI:17594"/>
        <dbReference type="ChEBI" id="CHEBI:17977"/>
        <dbReference type="EC" id="1.10.3.2"/>
    </reaction>
</comment>
<comment type="caution">
    <text evidence="17">The sequence shown here is derived from an EMBL/GenBank/DDBJ whole genome shotgun (WGS) entry which is preliminary data.</text>
</comment>
<keyword evidence="11" id="KW-0325">Glycoprotein</keyword>
<comment type="subcellular location">
    <subcellularLocation>
        <location evidence="3">Secreted</location>
    </subcellularLocation>
</comment>
<dbReference type="GO" id="GO:0046274">
    <property type="term" value="P:lignin catabolic process"/>
    <property type="evidence" value="ECO:0007669"/>
    <property type="project" value="UniProtKB-KW"/>
</dbReference>
<dbReference type="InterPro" id="IPR011706">
    <property type="entry name" value="Cu-oxidase_C"/>
</dbReference>
<evidence type="ECO:0000256" key="13">
    <source>
        <dbReference type="SAM" id="SignalP"/>
    </source>
</evidence>
<evidence type="ECO:0000259" key="14">
    <source>
        <dbReference type="Pfam" id="PF00394"/>
    </source>
</evidence>
<feature type="chain" id="PRO_5013923535" description="laccase" evidence="13">
    <location>
        <begin position="25"/>
        <end position="546"/>
    </location>
</feature>
<keyword evidence="18" id="KW-1185">Reference proteome</keyword>
<dbReference type="Proteomes" id="UP000230002">
    <property type="component" value="Unassembled WGS sequence"/>
</dbReference>
<dbReference type="InterPro" id="IPR001117">
    <property type="entry name" value="Cu-oxidase_2nd"/>
</dbReference>
<dbReference type="GO" id="GO:0005507">
    <property type="term" value="F:copper ion binding"/>
    <property type="evidence" value="ECO:0007669"/>
    <property type="project" value="InterPro"/>
</dbReference>
<dbReference type="Pfam" id="PF07732">
    <property type="entry name" value="Cu-oxidase_3"/>
    <property type="match status" value="1"/>
</dbReference>
<evidence type="ECO:0000313" key="18">
    <source>
        <dbReference type="Proteomes" id="UP000230002"/>
    </source>
</evidence>
<sequence length="546" mass="60048">MAKGSSFIRVAIVFLATVAQRSLAATVVQRSPEAIGPVGGIKIVNKVIAPDGFHRDAVLADAKFPGPMISGYTGDHFKITVEDELHNSTMLTPTSIHWHGILQHTTNWADGPAFVTQCPITTGNSFTYKFNTDGITGTYWYHSHFETQYCDGLRGPLVIYDKDDPHKHLYDVDDESTIITLADWYHVAAQFVVPRSAPGPPGADSTLINGKGRYFADPSAELAVIKVTEGKRYRFRLISVSCDPNYSFTIAHHSMTIIEADGQNTEPLTVDQIQIYAAQRYSFVLEANQAVDNYWIRALPSAMFDPHAMGTANGINSAILRYEGAPEEEPTHDEFHSTNPLYEWNLHPLTDPKAPGEHHPGGVDFAMNINVNSTGVGRSFRFTINDVSFHPPPMPVLLQILSGAKSAHSLLPKGSVFGLTKGATVELTIPGGSRGAPHPFHLHGHAFSVVRSAGQTVPNYKNPVRRDVVNTGSNSSDHVTIRFKADNPGPWFFHCHIDFHLNLGLAIVFAEDVPEVPFVDAAPKEWYDLCPEYYASLGKEWDHGSD</sequence>
<keyword evidence="12" id="KW-0439">Lignin degradation</keyword>
<dbReference type="CDD" id="cd13903">
    <property type="entry name" value="CuRO_3_Tv-LCC_like"/>
    <property type="match status" value="1"/>
</dbReference>
<keyword evidence="9" id="KW-0186">Copper</keyword>
<evidence type="ECO:0000256" key="2">
    <source>
        <dbReference type="ARBA" id="ARBA00001935"/>
    </source>
</evidence>
<feature type="domain" description="Plastocyanin-like" evidence="15">
    <location>
        <begin position="391"/>
        <end position="512"/>
    </location>
</feature>
<evidence type="ECO:0000259" key="15">
    <source>
        <dbReference type="Pfam" id="PF07731"/>
    </source>
</evidence>
<evidence type="ECO:0000256" key="3">
    <source>
        <dbReference type="ARBA" id="ARBA00004613"/>
    </source>
</evidence>
<dbReference type="Gene3D" id="2.60.40.420">
    <property type="entry name" value="Cupredoxins - blue copper proteins"/>
    <property type="match status" value="3"/>
</dbReference>
<dbReference type="EC" id="1.10.3.2" evidence="5"/>
<evidence type="ECO:0000256" key="8">
    <source>
        <dbReference type="ARBA" id="ARBA00023002"/>
    </source>
</evidence>
<evidence type="ECO:0000256" key="9">
    <source>
        <dbReference type="ARBA" id="ARBA00023008"/>
    </source>
</evidence>
<accession>A0A2G8S9J8</accession>
<organism evidence="17 18">
    <name type="scientific">Ganoderma sinense ZZ0214-1</name>
    <dbReference type="NCBI Taxonomy" id="1077348"/>
    <lineage>
        <taxon>Eukaryota</taxon>
        <taxon>Fungi</taxon>
        <taxon>Dikarya</taxon>
        <taxon>Basidiomycota</taxon>
        <taxon>Agaricomycotina</taxon>
        <taxon>Agaricomycetes</taxon>
        <taxon>Polyporales</taxon>
        <taxon>Polyporaceae</taxon>
        <taxon>Ganoderma</taxon>
    </lineage>
</organism>
<dbReference type="AlphaFoldDB" id="A0A2G8S9J8"/>
<name>A0A2G8S9J8_9APHY</name>
<dbReference type="STRING" id="1077348.A0A2G8S9J8"/>
<dbReference type="InterPro" id="IPR011707">
    <property type="entry name" value="Cu-oxidase-like_N"/>
</dbReference>
<dbReference type="PROSITE" id="PS00079">
    <property type="entry name" value="MULTICOPPER_OXIDASE1"/>
    <property type="match status" value="1"/>
</dbReference>
<protein>
    <recommendedName>
        <fullName evidence="5">laccase</fullName>
        <ecNumber evidence="5">1.10.3.2</ecNumber>
    </recommendedName>
</protein>
<keyword evidence="10" id="KW-1015">Disulfide bond</keyword>
<evidence type="ECO:0000313" key="17">
    <source>
        <dbReference type="EMBL" id="PIL30422.1"/>
    </source>
</evidence>
<dbReference type="EMBL" id="AYKW01000015">
    <property type="protein sequence ID" value="PIL30422.1"/>
    <property type="molecule type" value="Genomic_DNA"/>
</dbReference>
<dbReference type="Pfam" id="PF00394">
    <property type="entry name" value="Cu-oxidase"/>
    <property type="match status" value="1"/>
</dbReference>
<feature type="domain" description="Plastocyanin-like" evidence="14">
    <location>
        <begin position="175"/>
        <end position="325"/>
    </location>
</feature>
<evidence type="ECO:0000256" key="7">
    <source>
        <dbReference type="ARBA" id="ARBA00022723"/>
    </source>
</evidence>
<reference evidence="17 18" key="1">
    <citation type="journal article" date="2015" name="Sci. Rep.">
        <title>Chromosome-level genome map provides insights into diverse defense mechanisms in the medicinal fungus Ganoderma sinense.</title>
        <authorList>
            <person name="Zhu Y."/>
            <person name="Xu J."/>
            <person name="Sun C."/>
            <person name="Zhou S."/>
            <person name="Xu H."/>
            <person name="Nelson D.R."/>
            <person name="Qian J."/>
            <person name="Song J."/>
            <person name="Luo H."/>
            <person name="Xiang L."/>
            <person name="Li Y."/>
            <person name="Xu Z."/>
            <person name="Ji A."/>
            <person name="Wang L."/>
            <person name="Lu S."/>
            <person name="Hayward A."/>
            <person name="Sun W."/>
            <person name="Li X."/>
            <person name="Schwartz D.C."/>
            <person name="Wang Y."/>
            <person name="Chen S."/>
        </authorList>
    </citation>
    <scope>NUCLEOTIDE SEQUENCE [LARGE SCALE GENOMIC DNA]</scope>
    <source>
        <strain evidence="17 18">ZZ0214-1</strain>
    </source>
</reference>
<dbReference type="InterPro" id="IPR033138">
    <property type="entry name" value="Cu_oxidase_CS"/>
</dbReference>
<dbReference type="GO" id="GO:0052716">
    <property type="term" value="F:hydroquinone:oxygen oxidoreductase activity"/>
    <property type="evidence" value="ECO:0007669"/>
    <property type="project" value="UniProtKB-EC"/>
</dbReference>
<comment type="similarity">
    <text evidence="4">Belongs to the multicopper oxidase family.</text>
</comment>
<feature type="domain" description="Plastocyanin-like" evidence="16">
    <location>
        <begin position="47"/>
        <end position="163"/>
    </location>
</feature>
<dbReference type="OrthoDB" id="2121828at2759"/>
<evidence type="ECO:0000256" key="11">
    <source>
        <dbReference type="ARBA" id="ARBA00023180"/>
    </source>
</evidence>
<evidence type="ECO:0000256" key="12">
    <source>
        <dbReference type="ARBA" id="ARBA00023185"/>
    </source>
</evidence>
<dbReference type="InterPro" id="IPR045087">
    <property type="entry name" value="Cu-oxidase_fam"/>
</dbReference>
<evidence type="ECO:0000256" key="6">
    <source>
        <dbReference type="ARBA" id="ARBA00022525"/>
    </source>
</evidence>
<evidence type="ECO:0000256" key="4">
    <source>
        <dbReference type="ARBA" id="ARBA00010609"/>
    </source>
</evidence>
<evidence type="ECO:0000256" key="10">
    <source>
        <dbReference type="ARBA" id="ARBA00023157"/>
    </source>
</evidence>
<gene>
    <name evidence="17" type="ORF">GSI_07609</name>
</gene>
<proteinExistence type="inferred from homology"/>
<dbReference type="GO" id="GO:0005576">
    <property type="term" value="C:extracellular region"/>
    <property type="evidence" value="ECO:0007669"/>
    <property type="project" value="UniProtKB-SubCell"/>
</dbReference>
<keyword evidence="13" id="KW-0732">Signal</keyword>
<dbReference type="SUPFAM" id="SSF49503">
    <property type="entry name" value="Cupredoxins"/>
    <property type="match status" value="3"/>
</dbReference>
<dbReference type="InterPro" id="IPR002355">
    <property type="entry name" value="Cu_oxidase_Cu_BS"/>
</dbReference>